<feature type="domain" description="TIR" evidence="1">
    <location>
        <begin position="26"/>
        <end position="114"/>
    </location>
</feature>
<proteinExistence type="predicted"/>
<organism evidence="2 3">
    <name type="scientific">Cucurbita argyrosperma subsp. sororia</name>
    <dbReference type="NCBI Taxonomy" id="37648"/>
    <lineage>
        <taxon>Eukaryota</taxon>
        <taxon>Viridiplantae</taxon>
        <taxon>Streptophyta</taxon>
        <taxon>Embryophyta</taxon>
        <taxon>Tracheophyta</taxon>
        <taxon>Spermatophyta</taxon>
        <taxon>Magnoliopsida</taxon>
        <taxon>eudicotyledons</taxon>
        <taxon>Gunneridae</taxon>
        <taxon>Pentapetalae</taxon>
        <taxon>rosids</taxon>
        <taxon>fabids</taxon>
        <taxon>Cucurbitales</taxon>
        <taxon>Cucurbitaceae</taxon>
        <taxon>Cucurbiteae</taxon>
        <taxon>Cucurbita</taxon>
    </lineage>
</organism>
<reference evidence="2 3" key="1">
    <citation type="journal article" date="2021" name="Hortic Res">
        <title>The domestication of Cucurbita argyrosperma as revealed by the genome of its wild relative.</title>
        <authorList>
            <person name="Barrera-Redondo J."/>
            <person name="Sanchez-de la Vega G."/>
            <person name="Aguirre-Liguori J.A."/>
            <person name="Castellanos-Morales G."/>
            <person name="Gutierrez-Guerrero Y.T."/>
            <person name="Aguirre-Dugua X."/>
            <person name="Aguirre-Planter E."/>
            <person name="Tenaillon M.I."/>
            <person name="Lira-Saade R."/>
            <person name="Eguiarte L.E."/>
        </authorList>
    </citation>
    <scope>NUCLEOTIDE SEQUENCE [LARGE SCALE GENOMIC DNA]</scope>
    <source>
        <strain evidence="2">JBR-2021</strain>
    </source>
</reference>
<protein>
    <submittedName>
        <fullName evidence="2">TIR-only protein</fullName>
    </submittedName>
</protein>
<dbReference type="AlphaFoldDB" id="A0AAV6NVA5"/>
<dbReference type="InterPro" id="IPR000157">
    <property type="entry name" value="TIR_dom"/>
</dbReference>
<comment type="caution">
    <text evidence="2">The sequence shown here is derived from an EMBL/GenBank/DDBJ whole genome shotgun (WGS) entry which is preliminary data.</text>
</comment>
<dbReference type="EMBL" id="JAGKQH010000003">
    <property type="protein sequence ID" value="KAG6603710.1"/>
    <property type="molecule type" value="Genomic_DNA"/>
</dbReference>
<evidence type="ECO:0000313" key="3">
    <source>
        <dbReference type="Proteomes" id="UP000685013"/>
    </source>
</evidence>
<dbReference type="Pfam" id="PF01582">
    <property type="entry name" value="TIR"/>
    <property type="match status" value="1"/>
</dbReference>
<dbReference type="GO" id="GO:0007165">
    <property type="term" value="P:signal transduction"/>
    <property type="evidence" value="ECO:0007669"/>
    <property type="project" value="InterPro"/>
</dbReference>
<evidence type="ECO:0000259" key="1">
    <source>
        <dbReference type="PROSITE" id="PS50104"/>
    </source>
</evidence>
<name>A0AAV6NVA5_9ROSI</name>
<dbReference type="Proteomes" id="UP000685013">
    <property type="component" value="Chromosome 3"/>
</dbReference>
<evidence type="ECO:0000313" key="2">
    <source>
        <dbReference type="EMBL" id="KAG6603710.1"/>
    </source>
</evidence>
<keyword evidence="3" id="KW-1185">Reference proteome</keyword>
<feature type="non-terminal residue" evidence="2">
    <location>
        <position position="1"/>
    </location>
</feature>
<sequence length="114" mass="12588">MQRSPAAVKATHLCAKIKNRIKTESPDFDVFISHRGIDTRRSVAGILHEHFSGLGLRPFLDVKSMSPGDNLIGKIDSAIRSCRVGVPVFSPRDWSELLTSVSGAVMKLVEEDER</sequence>
<accession>A0AAV6NVA5</accession>
<dbReference type="PROSITE" id="PS50104">
    <property type="entry name" value="TIR"/>
    <property type="match status" value="1"/>
</dbReference>
<gene>
    <name evidence="2" type="ORF">SDJN03_04319</name>
</gene>